<dbReference type="PANTHER" id="PTHR40593:SF1">
    <property type="entry name" value="PENICILLIN-BINDING PROTEIN ACTIVATOR LPOB"/>
    <property type="match status" value="1"/>
</dbReference>
<dbReference type="InterPro" id="IPR014094">
    <property type="entry name" value="LpoB"/>
</dbReference>
<protein>
    <recommendedName>
        <fullName evidence="1">Penicillin-binding protein activator LpoB</fullName>
    </recommendedName>
</protein>
<organism evidence="3 4">
    <name type="scientific">Candidatus Doolittlea endobia</name>
    <dbReference type="NCBI Taxonomy" id="1778262"/>
    <lineage>
        <taxon>Bacteria</taxon>
        <taxon>Pseudomonadati</taxon>
        <taxon>Pseudomonadota</taxon>
        <taxon>Gammaproteobacteria</taxon>
        <taxon>Enterobacterales</taxon>
        <taxon>Enterobacteriaceae</taxon>
        <taxon>Candidatus Doolittlea</taxon>
    </lineage>
</organism>
<evidence type="ECO:0000313" key="3">
    <source>
        <dbReference type="EMBL" id="CUX96571.1"/>
    </source>
</evidence>
<reference evidence="4" key="1">
    <citation type="submission" date="2016-01" db="EMBL/GenBank/DDBJ databases">
        <authorList>
            <person name="Husnik F."/>
        </authorList>
    </citation>
    <scope>NUCLEOTIDE SEQUENCE [LARGE SCALE GENOMIC DNA]</scope>
</reference>
<keyword evidence="4" id="KW-1185">Reference proteome</keyword>
<dbReference type="PATRIC" id="fig|1778262.3.peg.460"/>
<evidence type="ECO:0000313" key="4">
    <source>
        <dbReference type="Proteomes" id="UP000095322"/>
    </source>
</evidence>
<dbReference type="Pfam" id="PF13036">
    <property type="entry name" value="LpoB"/>
    <property type="match status" value="1"/>
</dbReference>
<dbReference type="Proteomes" id="UP000095322">
    <property type="component" value="Chromosome I"/>
</dbReference>
<dbReference type="PANTHER" id="PTHR40593">
    <property type="entry name" value="PENICILLIN-BINDING PROTEIN ACTIVATOR LPOB"/>
    <property type="match status" value="1"/>
</dbReference>
<dbReference type="Gene3D" id="3.40.50.10610">
    <property type="entry name" value="ABC-type transport auxiliary lipoprotein component"/>
    <property type="match status" value="1"/>
</dbReference>
<dbReference type="KEGG" id="den:MHIR_DE00257"/>
<dbReference type="STRING" id="1778262.MHIR_DE00257"/>
<feature type="chain" id="PRO_5007513611" description="Penicillin-binding protein activator LpoB" evidence="2">
    <location>
        <begin position="21"/>
        <end position="193"/>
    </location>
</feature>
<evidence type="ECO:0000256" key="1">
    <source>
        <dbReference type="NCBIfam" id="TIGR02722"/>
    </source>
</evidence>
<sequence precursor="true">MKKRASVVLAALVLVSCASRQPAPSTTFIESVSPQISVPIHPPPATSEPMPILPKINTVDWKSSLLPLVQKMFAVEGINDGSVLLVNTMHNTTQGSMQTSKATAALTNLIENGGEKFRVIDANQLNTARQTLGLSANDNLESRSKAVGLARYLNAKYVLYSAAVGDVKQPTLNLQLILVQTGEILWSSTGRED</sequence>
<dbReference type="GO" id="GO:0009252">
    <property type="term" value="P:peptidoglycan biosynthetic process"/>
    <property type="evidence" value="ECO:0007669"/>
    <property type="project" value="TreeGrafter"/>
</dbReference>
<proteinExistence type="predicted"/>
<keyword evidence="2" id="KW-0732">Signal</keyword>
<accession>A0A143WSJ6</accession>
<dbReference type="RefSeq" id="WP_082800145.1">
    <property type="nucleotide sequence ID" value="NZ_LN999833.1"/>
</dbReference>
<dbReference type="PROSITE" id="PS51257">
    <property type="entry name" value="PROKAR_LIPOPROTEIN"/>
    <property type="match status" value="1"/>
</dbReference>
<dbReference type="OrthoDB" id="6466283at2"/>
<feature type="signal peptide" evidence="2">
    <location>
        <begin position="1"/>
        <end position="20"/>
    </location>
</feature>
<dbReference type="EMBL" id="LN999833">
    <property type="protein sequence ID" value="CUX96571.1"/>
    <property type="molecule type" value="Genomic_DNA"/>
</dbReference>
<name>A0A143WSJ6_9ENTR</name>
<gene>
    <name evidence="3" type="primary">lpoB</name>
    <name evidence="3" type="ORF">MHIR_DE00257</name>
</gene>
<dbReference type="GO" id="GO:0031241">
    <property type="term" value="C:periplasmic side of cell outer membrane"/>
    <property type="evidence" value="ECO:0007669"/>
    <property type="project" value="TreeGrafter"/>
</dbReference>
<dbReference type="NCBIfam" id="TIGR02722">
    <property type="entry name" value="lp"/>
    <property type="match status" value="1"/>
</dbReference>
<dbReference type="AlphaFoldDB" id="A0A143WSJ6"/>
<dbReference type="GO" id="GO:0030234">
    <property type="term" value="F:enzyme regulator activity"/>
    <property type="evidence" value="ECO:0007669"/>
    <property type="project" value="TreeGrafter"/>
</dbReference>
<evidence type="ECO:0000256" key="2">
    <source>
        <dbReference type="SAM" id="SignalP"/>
    </source>
</evidence>